<feature type="region of interest" description="Disordered" evidence="1">
    <location>
        <begin position="203"/>
        <end position="240"/>
    </location>
</feature>
<feature type="compositionally biased region" description="Low complexity" evidence="1">
    <location>
        <begin position="26"/>
        <end position="38"/>
    </location>
</feature>
<reference evidence="2 3" key="1">
    <citation type="journal article" date="2019" name="Nat. Ecol. Evol.">
        <title>Megaphylogeny resolves global patterns of mushroom evolution.</title>
        <authorList>
            <person name="Varga T."/>
            <person name="Krizsan K."/>
            <person name="Foldi C."/>
            <person name="Dima B."/>
            <person name="Sanchez-Garcia M."/>
            <person name="Sanchez-Ramirez S."/>
            <person name="Szollosi G.J."/>
            <person name="Szarkandi J.G."/>
            <person name="Papp V."/>
            <person name="Albert L."/>
            <person name="Andreopoulos W."/>
            <person name="Angelini C."/>
            <person name="Antonin V."/>
            <person name="Barry K.W."/>
            <person name="Bougher N.L."/>
            <person name="Buchanan P."/>
            <person name="Buyck B."/>
            <person name="Bense V."/>
            <person name="Catcheside P."/>
            <person name="Chovatia M."/>
            <person name="Cooper J."/>
            <person name="Damon W."/>
            <person name="Desjardin D."/>
            <person name="Finy P."/>
            <person name="Geml J."/>
            <person name="Haridas S."/>
            <person name="Hughes K."/>
            <person name="Justo A."/>
            <person name="Karasinski D."/>
            <person name="Kautmanova I."/>
            <person name="Kiss B."/>
            <person name="Kocsube S."/>
            <person name="Kotiranta H."/>
            <person name="LaButti K.M."/>
            <person name="Lechner B.E."/>
            <person name="Liimatainen K."/>
            <person name="Lipzen A."/>
            <person name="Lukacs Z."/>
            <person name="Mihaltcheva S."/>
            <person name="Morgado L.N."/>
            <person name="Niskanen T."/>
            <person name="Noordeloos M.E."/>
            <person name="Ohm R.A."/>
            <person name="Ortiz-Santana B."/>
            <person name="Ovrebo C."/>
            <person name="Racz N."/>
            <person name="Riley R."/>
            <person name="Savchenko A."/>
            <person name="Shiryaev A."/>
            <person name="Soop K."/>
            <person name="Spirin V."/>
            <person name="Szebenyi C."/>
            <person name="Tomsovsky M."/>
            <person name="Tulloss R.E."/>
            <person name="Uehling J."/>
            <person name="Grigoriev I.V."/>
            <person name="Vagvolgyi C."/>
            <person name="Papp T."/>
            <person name="Martin F.M."/>
            <person name="Miettinen O."/>
            <person name="Hibbett D.S."/>
            <person name="Nagy L.G."/>
        </authorList>
    </citation>
    <scope>NUCLEOTIDE SEQUENCE [LARGE SCALE GENOMIC DNA]</scope>
    <source>
        <strain evidence="2 3">FP101781</strain>
    </source>
</reference>
<evidence type="ECO:0000313" key="3">
    <source>
        <dbReference type="Proteomes" id="UP000298030"/>
    </source>
</evidence>
<organism evidence="2 3">
    <name type="scientific">Coprinellus micaceus</name>
    <name type="common">Glistening ink-cap mushroom</name>
    <name type="synonym">Coprinus micaceus</name>
    <dbReference type="NCBI Taxonomy" id="71717"/>
    <lineage>
        <taxon>Eukaryota</taxon>
        <taxon>Fungi</taxon>
        <taxon>Dikarya</taxon>
        <taxon>Basidiomycota</taxon>
        <taxon>Agaricomycotina</taxon>
        <taxon>Agaricomycetes</taxon>
        <taxon>Agaricomycetidae</taxon>
        <taxon>Agaricales</taxon>
        <taxon>Agaricineae</taxon>
        <taxon>Psathyrellaceae</taxon>
        <taxon>Coprinellus</taxon>
    </lineage>
</organism>
<comment type="caution">
    <text evidence="2">The sequence shown here is derived from an EMBL/GenBank/DDBJ whole genome shotgun (WGS) entry which is preliminary data.</text>
</comment>
<feature type="compositionally biased region" description="Basic and acidic residues" evidence="1">
    <location>
        <begin position="224"/>
        <end position="235"/>
    </location>
</feature>
<keyword evidence="3" id="KW-1185">Reference proteome</keyword>
<feature type="compositionally biased region" description="Basic and acidic residues" evidence="1">
    <location>
        <begin position="307"/>
        <end position="316"/>
    </location>
</feature>
<evidence type="ECO:0000256" key="1">
    <source>
        <dbReference type="SAM" id="MobiDB-lite"/>
    </source>
</evidence>
<accession>A0A4Y7TUT0</accession>
<feature type="compositionally biased region" description="Basic and acidic residues" evidence="1">
    <location>
        <begin position="137"/>
        <end position="148"/>
    </location>
</feature>
<proteinExistence type="predicted"/>
<dbReference type="Proteomes" id="UP000298030">
    <property type="component" value="Unassembled WGS sequence"/>
</dbReference>
<gene>
    <name evidence="2" type="ORF">FA13DRAFT_1725577</name>
</gene>
<feature type="region of interest" description="Disordered" evidence="1">
    <location>
        <begin position="1"/>
        <end position="162"/>
    </location>
</feature>
<sequence>MWRRLSGLFYGPDSSDQGDRSTSPHRASSGRSHYTSSSRAHRSPRQQHTQPAGITEDPEQSESPSKFSAATPTNGDMPPERRGSTNRRPITVPSEAHVGSGKVRGGFDRFRRATGKPSKVNSHEIWMGETEAGSSKETQKDKQKEREVYPAGNGTGTLRNKSQELLDAFKPSSKSSRSSKSQAIKTLTAENQSLTSQVQALEEQLQSASEREHIAQSRVQALEEQTRRLEQKSTQDEEEIQTLLKTSTRSTEAAARHMRELEQHSQTLEEQVKRLRERAQTGGNGSGPRTVSRQLARREVTGSSVPEVHHASAERRAEEVFQSKADMYAGAEIIRMVQALNAEILPMRLPSSQSHSLFQHSIIVWACFIVQSFTPDNRELNGHLSGIWGKVSMREEPAGSTTMHRAIYEECKYIMVAGGWSTKAPNSANVAANIQGRIQGIEASIMKLKEAVIEGVTSTEMVPNLLPESHPYDPAEMDSAYPDPTDPDMVKKPIICTVDMGVRRLVTSQPIGGRTASRSWETILKPKVILPSALDDGDH</sequence>
<protein>
    <submittedName>
        <fullName evidence="2">Uncharacterized protein</fullName>
    </submittedName>
</protein>
<dbReference type="STRING" id="71717.A0A4Y7TUT0"/>
<dbReference type="OrthoDB" id="3222645at2759"/>
<dbReference type="AlphaFoldDB" id="A0A4Y7TUT0"/>
<dbReference type="EMBL" id="QPFP01000003">
    <property type="protein sequence ID" value="TEB37950.1"/>
    <property type="molecule type" value="Genomic_DNA"/>
</dbReference>
<name>A0A4Y7TUT0_COPMI</name>
<evidence type="ECO:0000313" key="2">
    <source>
        <dbReference type="EMBL" id="TEB37950.1"/>
    </source>
</evidence>
<feature type="region of interest" description="Disordered" evidence="1">
    <location>
        <begin position="274"/>
        <end position="316"/>
    </location>
</feature>
<feature type="compositionally biased region" description="Polar residues" evidence="1">
    <location>
        <begin position="61"/>
        <end position="74"/>
    </location>
</feature>